<dbReference type="STRING" id="1069081.SAMN05660197_1944"/>
<evidence type="ECO:0000313" key="6">
    <source>
        <dbReference type="Proteomes" id="UP000192602"/>
    </source>
</evidence>
<dbReference type="AlphaFoldDB" id="A0A1W1WV63"/>
<dbReference type="NCBIfam" id="TIGR00741">
    <property type="entry name" value="yfiA"/>
    <property type="match status" value="1"/>
</dbReference>
<sequence>MDYLHVYGKNFELTDPIKAYIKDAADSLLKLGLDITGINATVSADERNGKKGFTFEFDIHVAKKGNVVITQKDKDVYAAIDLALARAKKVLRRYADKIKNHKNISLEEIMAAPMLEEEIQEALNYTDEVVPTPFDVDKPISVEEAVEILKNSNKYFIVFEDKSGKTRVLYKRTDGKFGLY</sequence>
<feature type="domain" description="Sigma 54 modulation/S30EA ribosomal protein C-terminal" evidence="4">
    <location>
        <begin position="127"/>
        <end position="179"/>
    </location>
</feature>
<keyword evidence="1" id="KW-0810">Translation regulation</keyword>
<dbReference type="InterPro" id="IPR050574">
    <property type="entry name" value="HPF/YfiA_ribosome-assoc"/>
</dbReference>
<dbReference type="RefSeq" id="WP_084276483.1">
    <property type="nucleotide sequence ID" value="NZ_AP026671.1"/>
</dbReference>
<dbReference type="InterPro" id="IPR032528">
    <property type="entry name" value="Ribosom_S30AE_C"/>
</dbReference>
<dbReference type="PANTHER" id="PTHR33231:SF1">
    <property type="entry name" value="30S RIBOSOMAL PROTEIN"/>
    <property type="match status" value="1"/>
</dbReference>
<keyword evidence="6" id="KW-1185">Reference proteome</keyword>
<dbReference type="PANTHER" id="PTHR33231">
    <property type="entry name" value="30S RIBOSOMAL PROTEIN"/>
    <property type="match status" value="1"/>
</dbReference>
<evidence type="ECO:0000256" key="2">
    <source>
        <dbReference type="ARBA" id="ARBA00038695"/>
    </source>
</evidence>
<dbReference type="OrthoDB" id="9794975at2"/>
<name>A0A1W1WV63_9BACT</name>
<dbReference type="CDD" id="cd00552">
    <property type="entry name" value="RaiA"/>
    <property type="match status" value="1"/>
</dbReference>
<dbReference type="GO" id="GO:0022627">
    <property type="term" value="C:cytosolic small ribosomal subunit"/>
    <property type="evidence" value="ECO:0007669"/>
    <property type="project" value="TreeGrafter"/>
</dbReference>
<protein>
    <recommendedName>
        <fullName evidence="3">Ribosome hibernation promoting factor</fullName>
    </recommendedName>
</protein>
<gene>
    <name evidence="5" type="ORF">SAMN05660197_1944</name>
</gene>
<proteinExistence type="predicted"/>
<organism evidence="5 6">
    <name type="scientific">Nitratiruptor tergarcus DSM 16512</name>
    <dbReference type="NCBI Taxonomy" id="1069081"/>
    <lineage>
        <taxon>Bacteria</taxon>
        <taxon>Pseudomonadati</taxon>
        <taxon>Campylobacterota</taxon>
        <taxon>Epsilonproteobacteria</taxon>
        <taxon>Nautiliales</taxon>
        <taxon>Nitratiruptoraceae</taxon>
        <taxon>Nitratiruptor</taxon>
    </lineage>
</organism>
<keyword evidence="5" id="KW-0687">Ribonucleoprotein</keyword>
<evidence type="ECO:0000256" key="1">
    <source>
        <dbReference type="ARBA" id="ARBA00022845"/>
    </source>
</evidence>
<dbReference type="Gene3D" id="3.30.505.50">
    <property type="entry name" value="Sigma 54 modulation/S30EA ribosomal protein, C-terminal domain"/>
    <property type="match status" value="1"/>
</dbReference>
<dbReference type="GO" id="GO:0043024">
    <property type="term" value="F:ribosomal small subunit binding"/>
    <property type="evidence" value="ECO:0007669"/>
    <property type="project" value="TreeGrafter"/>
</dbReference>
<evidence type="ECO:0000256" key="3">
    <source>
        <dbReference type="ARBA" id="ARBA00041148"/>
    </source>
</evidence>
<dbReference type="Proteomes" id="UP000192602">
    <property type="component" value="Unassembled WGS sequence"/>
</dbReference>
<comment type="subunit">
    <text evidence="2">Associates exclusively with 100S ribosomes, which are dimers of 70S ribosomes.</text>
</comment>
<dbReference type="Gene3D" id="3.30.160.100">
    <property type="entry name" value="Ribosome hibernation promotion factor-like"/>
    <property type="match status" value="1"/>
</dbReference>
<dbReference type="SUPFAM" id="SSF69754">
    <property type="entry name" value="Ribosome binding protein Y (YfiA homologue)"/>
    <property type="match status" value="1"/>
</dbReference>
<reference evidence="6" key="1">
    <citation type="submission" date="2017-04" db="EMBL/GenBank/DDBJ databases">
        <authorList>
            <person name="Varghese N."/>
            <person name="Submissions S."/>
        </authorList>
    </citation>
    <scope>NUCLEOTIDE SEQUENCE [LARGE SCALE GENOMIC DNA]</scope>
    <source>
        <strain evidence="6">DSM 16512</strain>
    </source>
</reference>
<dbReference type="GO" id="GO:0045900">
    <property type="term" value="P:negative regulation of translational elongation"/>
    <property type="evidence" value="ECO:0007669"/>
    <property type="project" value="TreeGrafter"/>
</dbReference>
<dbReference type="InterPro" id="IPR038416">
    <property type="entry name" value="Ribosom_S30AE_C_sf"/>
</dbReference>
<keyword evidence="5" id="KW-0689">Ribosomal protein</keyword>
<dbReference type="Pfam" id="PF16321">
    <property type="entry name" value="Ribosom_S30AE_C"/>
    <property type="match status" value="1"/>
</dbReference>
<evidence type="ECO:0000259" key="4">
    <source>
        <dbReference type="Pfam" id="PF16321"/>
    </source>
</evidence>
<accession>A0A1W1WV63</accession>
<dbReference type="InterPro" id="IPR003489">
    <property type="entry name" value="RHF/RaiA"/>
</dbReference>
<dbReference type="Pfam" id="PF02482">
    <property type="entry name" value="Ribosomal_S30AE"/>
    <property type="match status" value="1"/>
</dbReference>
<evidence type="ECO:0000313" key="5">
    <source>
        <dbReference type="EMBL" id="SMC10105.1"/>
    </source>
</evidence>
<dbReference type="InterPro" id="IPR036567">
    <property type="entry name" value="RHF-like"/>
</dbReference>
<dbReference type="EMBL" id="FWWZ01000001">
    <property type="protein sequence ID" value="SMC10105.1"/>
    <property type="molecule type" value="Genomic_DNA"/>
</dbReference>